<evidence type="ECO:0000256" key="1">
    <source>
        <dbReference type="ARBA" id="ARBA00004871"/>
    </source>
</evidence>
<keyword evidence="4 9" id="KW-0521">NADP</keyword>
<protein>
    <recommendedName>
        <fullName evidence="2 9">Shikimate dehydrogenase (NADP(+))</fullName>
        <shortName evidence="9">SDH</shortName>
        <ecNumber evidence="2 9">1.1.1.25</ecNumber>
    </recommendedName>
</protein>
<dbReference type="GO" id="GO:0050661">
    <property type="term" value="F:NADP binding"/>
    <property type="evidence" value="ECO:0007669"/>
    <property type="project" value="InterPro"/>
</dbReference>
<dbReference type="AlphaFoldDB" id="A0A285P5M5"/>
<comment type="caution">
    <text evidence="9">Lacks conserved residue(s) required for the propagation of feature annotation.</text>
</comment>
<dbReference type="InterPro" id="IPR041121">
    <property type="entry name" value="SDH_C"/>
</dbReference>
<dbReference type="InterPro" id="IPR006151">
    <property type="entry name" value="Shikm_DH/Glu-tRNA_Rdtase"/>
</dbReference>
<dbReference type="Gene3D" id="3.40.50.720">
    <property type="entry name" value="NAD(P)-binding Rossmann-like Domain"/>
    <property type="match status" value="1"/>
</dbReference>
<evidence type="ECO:0000259" key="11">
    <source>
        <dbReference type="Pfam" id="PF08501"/>
    </source>
</evidence>
<dbReference type="FunFam" id="3.40.50.720:FF:000086">
    <property type="entry name" value="Quinate/shikimate dehydrogenase"/>
    <property type="match status" value="1"/>
</dbReference>
<evidence type="ECO:0000256" key="9">
    <source>
        <dbReference type="HAMAP-Rule" id="MF_00222"/>
    </source>
</evidence>
<dbReference type="Pfam" id="PF08501">
    <property type="entry name" value="Shikimate_dh_N"/>
    <property type="match status" value="1"/>
</dbReference>
<dbReference type="SUPFAM" id="SSF53223">
    <property type="entry name" value="Aminoacid dehydrogenase-like, N-terminal domain"/>
    <property type="match status" value="1"/>
</dbReference>
<proteinExistence type="inferred from homology"/>
<evidence type="ECO:0000256" key="2">
    <source>
        <dbReference type="ARBA" id="ARBA00012962"/>
    </source>
</evidence>
<feature type="binding site" evidence="9">
    <location>
        <position position="83"/>
    </location>
    <ligand>
        <name>NADP(+)</name>
        <dbReference type="ChEBI" id="CHEBI:58349"/>
    </ligand>
</feature>
<keyword evidence="3 9" id="KW-0028">Amino-acid biosynthesis</keyword>
<comment type="subunit">
    <text evidence="9">Homodimer.</text>
</comment>
<feature type="binding site" evidence="9">
    <location>
        <position position="235"/>
    </location>
    <ligand>
        <name>NADP(+)</name>
        <dbReference type="ChEBI" id="CHEBI:58349"/>
    </ligand>
</feature>
<feature type="binding site" evidence="9">
    <location>
        <position position="216"/>
    </location>
    <ligand>
        <name>shikimate</name>
        <dbReference type="ChEBI" id="CHEBI:36208"/>
    </ligand>
</feature>
<dbReference type="Proteomes" id="UP000218627">
    <property type="component" value="Unassembled WGS sequence"/>
</dbReference>
<evidence type="ECO:0000313" key="13">
    <source>
        <dbReference type="EMBL" id="SNZ15456.1"/>
    </source>
</evidence>
<evidence type="ECO:0000259" key="12">
    <source>
        <dbReference type="Pfam" id="PF18317"/>
    </source>
</evidence>
<dbReference type="RefSeq" id="WP_096602726.1">
    <property type="nucleotide sequence ID" value="NZ_OBEN01000008.1"/>
</dbReference>
<feature type="domain" description="SDH C-terminal" evidence="12">
    <location>
        <begin position="235"/>
        <end position="264"/>
    </location>
</feature>
<keyword evidence="6 9" id="KW-0057">Aromatic amino acid biosynthesis</keyword>
<dbReference type="CDD" id="cd01065">
    <property type="entry name" value="NAD_bind_Shikimate_DH"/>
    <property type="match status" value="1"/>
</dbReference>
<comment type="pathway">
    <text evidence="8">Aromatic compound metabolism; 3,4-dihydroxybenzoate biosynthesis; 3-dehydroquinate from D-quinate (NAD(+) route).</text>
</comment>
<feature type="active site" description="Proton acceptor" evidence="9">
    <location>
        <position position="71"/>
    </location>
</feature>
<dbReference type="GO" id="GO:0009423">
    <property type="term" value="P:chorismate biosynthetic process"/>
    <property type="evidence" value="ECO:0007669"/>
    <property type="project" value="UniProtKB-UniRule"/>
</dbReference>
<dbReference type="GO" id="GO:0019632">
    <property type="term" value="P:shikimate metabolic process"/>
    <property type="evidence" value="ECO:0007669"/>
    <property type="project" value="InterPro"/>
</dbReference>
<dbReference type="Gene3D" id="3.40.50.10860">
    <property type="entry name" value="Leucine Dehydrogenase, chain A, domain 1"/>
    <property type="match status" value="1"/>
</dbReference>
<evidence type="ECO:0000256" key="4">
    <source>
        <dbReference type="ARBA" id="ARBA00022857"/>
    </source>
</evidence>
<dbReference type="GO" id="GO:0005829">
    <property type="term" value="C:cytosol"/>
    <property type="evidence" value="ECO:0007669"/>
    <property type="project" value="TreeGrafter"/>
</dbReference>
<evidence type="ECO:0000256" key="8">
    <source>
        <dbReference type="ARBA" id="ARBA00060613"/>
    </source>
</evidence>
<dbReference type="GO" id="GO:0004764">
    <property type="term" value="F:shikimate 3-dehydrogenase (NADP+) activity"/>
    <property type="evidence" value="ECO:0007669"/>
    <property type="project" value="UniProtKB-UniRule"/>
</dbReference>
<dbReference type="NCBIfam" id="TIGR00507">
    <property type="entry name" value="aroE"/>
    <property type="match status" value="1"/>
</dbReference>
<evidence type="ECO:0000256" key="3">
    <source>
        <dbReference type="ARBA" id="ARBA00022605"/>
    </source>
</evidence>
<feature type="binding site" evidence="9">
    <location>
        <begin position="153"/>
        <end position="158"/>
    </location>
    <ligand>
        <name>NADP(+)</name>
        <dbReference type="ChEBI" id="CHEBI:58349"/>
    </ligand>
</feature>
<dbReference type="InterPro" id="IPR013708">
    <property type="entry name" value="Shikimate_DH-bd_N"/>
</dbReference>
<comment type="function">
    <text evidence="9">Involved in the biosynthesis of the chorismate, which leads to the biosynthesis of aromatic amino acids. Catalyzes the reversible NADPH linked reduction of 3-dehydroshikimate (DHSA) to yield shikimate (SA).</text>
</comment>
<feature type="binding site" evidence="9">
    <location>
        <position position="214"/>
    </location>
    <ligand>
        <name>NADP(+)</name>
        <dbReference type="ChEBI" id="CHEBI:58349"/>
    </ligand>
</feature>
<dbReference type="EMBL" id="OBEN01000008">
    <property type="protein sequence ID" value="SNZ15456.1"/>
    <property type="molecule type" value="Genomic_DNA"/>
</dbReference>
<comment type="similarity">
    <text evidence="9">Belongs to the shikimate dehydrogenase family.</text>
</comment>
<evidence type="ECO:0000256" key="5">
    <source>
        <dbReference type="ARBA" id="ARBA00023002"/>
    </source>
</evidence>
<feature type="binding site" evidence="9">
    <location>
        <position position="242"/>
    </location>
    <ligand>
        <name>shikimate</name>
        <dbReference type="ChEBI" id="CHEBI:36208"/>
    </ligand>
</feature>
<feature type="binding site" evidence="9">
    <location>
        <begin position="20"/>
        <end position="22"/>
    </location>
    <ligand>
        <name>shikimate</name>
        <dbReference type="ChEBI" id="CHEBI:36208"/>
    </ligand>
</feature>
<dbReference type="HAMAP" id="MF_00222">
    <property type="entry name" value="Shikimate_DH_AroE"/>
    <property type="match status" value="1"/>
</dbReference>
<dbReference type="InterPro" id="IPR011342">
    <property type="entry name" value="Shikimate_DH"/>
</dbReference>
<evidence type="ECO:0000259" key="10">
    <source>
        <dbReference type="Pfam" id="PF01488"/>
    </source>
</evidence>
<dbReference type="InterPro" id="IPR022893">
    <property type="entry name" value="Shikimate_DH_fam"/>
</dbReference>
<reference evidence="14" key="1">
    <citation type="submission" date="2017-09" db="EMBL/GenBank/DDBJ databases">
        <authorList>
            <person name="Varghese N."/>
            <person name="Submissions S."/>
        </authorList>
    </citation>
    <scope>NUCLEOTIDE SEQUENCE [LARGE SCALE GENOMIC DNA]</scope>
    <source>
        <strain evidence="14">DSM 2913</strain>
    </source>
</reference>
<keyword evidence="5 9" id="KW-0560">Oxidoreductase</keyword>
<dbReference type="PANTHER" id="PTHR21089:SF1">
    <property type="entry name" value="BIFUNCTIONAL 3-DEHYDROQUINATE DEHYDRATASE_SHIKIMATE DEHYDROGENASE, CHLOROPLASTIC"/>
    <property type="match status" value="1"/>
</dbReference>
<feature type="binding site" evidence="9">
    <location>
        <position position="106"/>
    </location>
    <ligand>
        <name>shikimate</name>
        <dbReference type="ChEBI" id="CHEBI:36208"/>
    </ligand>
</feature>
<dbReference type="InterPro" id="IPR036291">
    <property type="entry name" value="NAD(P)-bd_dom_sf"/>
</dbReference>
<dbReference type="OrthoDB" id="9792692at2"/>
<dbReference type="PANTHER" id="PTHR21089">
    <property type="entry name" value="SHIKIMATE DEHYDROGENASE"/>
    <property type="match status" value="1"/>
</dbReference>
<keyword evidence="14" id="KW-1185">Reference proteome</keyword>
<feature type="binding site" evidence="9">
    <location>
        <position position="92"/>
    </location>
    <ligand>
        <name>shikimate</name>
        <dbReference type="ChEBI" id="CHEBI:36208"/>
    </ligand>
</feature>
<dbReference type="SUPFAM" id="SSF51735">
    <property type="entry name" value="NAD(P)-binding Rossmann-fold domains"/>
    <property type="match status" value="1"/>
</dbReference>
<organism evidence="13 14">
    <name type="scientific">Hydrogenobacter hydrogenophilus</name>
    <dbReference type="NCBI Taxonomy" id="35835"/>
    <lineage>
        <taxon>Bacteria</taxon>
        <taxon>Pseudomonadati</taxon>
        <taxon>Aquificota</taxon>
        <taxon>Aquificia</taxon>
        <taxon>Aquificales</taxon>
        <taxon>Aquificaceae</taxon>
        <taxon>Hydrogenobacter</taxon>
    </lineage>
</organism>
<dbReference type="Pfam" id="PF01488">
    <property type="entry name" value="Shikimate_DH"/>
    <property type="match status" value="1"/>
</dbReference>
<dbReference type="GO" id="GO:0008652">
    <property type="term" value="P:amino acid biosynthetic process"/>
    <property type="evidence" value="ECO:0007669"/>
    <property type="project" value="UniProtKB-KW"/>
</dbReference>
<dbReference type="InterPro" id="IPR046346">
    <property type="entry name" value="Aminoacid_DH-like_N_sf"/>
</dbReference>
<dbReference type="Pfam" id="PF18317">
    <property type="entry name" value="SDH_C"/>
    <property type="match status" value="1"/>
</dbReference>
<evidence type="ECO:0000256" key="6">
    <source>
        <dbReference type="ARBA" id="ARBA00023141"/>
    </source>
</evidence>
<feature type="domain" description="Quinate/shikimate 5-dehydrogenase/glutamyl-tRNA reductase" evidence="10">
    <location>
        <begin position="118"/>
        <end position="189"/>
    </location>
</feature>
<evidence type="ECO:0000256" key="7">
    <source>
        <dbReference type="ARBA" id="ARBA00049442"/>
    </source>
</evidence>
<name>A0A285P5M5_9AQUI</name>
<gene>
    <name evidence="9" type="primary">aroE</name>
    <name evidence="13" type="ORF">SAMN06265353_1373</name>
</gene>
<evidence type="ECO:0000313" key="14">
    <source>
        <dbReference type="Proteomes" id="UP000218627"/>
    </source>
</evidence>
<comment type="pathway">
    <text evidence="1 9">Metabolic intermediate biosynthesis; chorismate biosynthesis; chorismate from D-erythrose 4-phosphate and phosphoenolpyruvate: step 4/7.</text>
</comment>
<dbReference type="UniPathway" id="UPA00053">
    <property type="reaction ID" value="UER00087"/>
</dbReference>
<dbReference type="EC" id="1.1.1.25" evidence="2 9"/>
<accession>A0A285P5M5</accession>
<dbReference type="GO" id="GO:0009073">
    <property type="term" value="P:aromatic amino acid family biosynthetic process"/>
    <property type="evidence" value="ECO:0007669"/>
    <property type="project" value="UniProtKB-KW"/>
</dbReference>
<feature type="domain" description="Shikimate dehydrogenase substrate binding N-terminal" evidence="11">
    <location>
        <begin position="12"/>
        <end position="94"/>
    </location>
</feature>
<sequence>MKISGKTQVYGIVGYPVRHSLSPVFQNASFEYFSVDAIYVAFEVKPEDFTTAFLGLRALGVKGVNITLPFKERALELCDFLDEHAREIGAVNTIKFANRIEGYNTDWIGFLRALKDLEGDIKNKKVLVLGAGGTSKAVIYALSKEGCYVYVWNRTIQKALELAERFSIHVVSHPEDVLDDVDIIVNTTSVGLSERDPHLFDYEKIKESHTVFDVIYKRTPLLEKAIEKGAKAQDGLVMLLYQGIESFRIWTGMEVPLNVVKDSLSL</sequence>
<feature type="binding site" evidence="9">
    <location>
        <position position="67"/>
    </location>
    <ligand>
        <name>shikimate</name>
        <dbReference type="ChEBI" id="CHEBI:36208"/>
    </ligand>
</feature>
<comment type="catalytic activity">
    <reaction evidence="7 9">
        <text>shikimate + NADP(+) = 3-dehydroshikimate + NADPH + H(+)</text>
        <dbReference type="Rhea" id="RHEA:17737"/>
        <dbReference type="ChEBI" id="CHEBI:15378"/>
        <dbReference type="ChEBI" id="CHEBI:16630"/>
        <dbReference type="ChEBI" id="CHEBI:36208"/>
        <dbReference type="ChEBI" id="CHEBI:57783"/>
        <dbReference type="ChEBI" id="CHEBI:58349"/>
        <dbReference type="EC" id="1.1.1.25"/>
    </reaction>
</comment>